<name>A0A9W8AUK2_9FUNG</name>
<feature type="region of interest" description="Disordered" evidence="8">
    <location>
        <begin position="749"/>
        <end position="770"/>
    </location>
</feature>
<dbReference type="InterPro" id="IPR001394">
    <property type="entry name" value="Peptidase_C19_UCH"/>
</dbReference>
<dbReference type="Gene3D" id="3.90.70.10">
    <property type="entry name" value="Cysteine proteinases"/>
    <property type="match status" value="1"/>
</dbReference>
<dbReference type="EC" id="3.4.19.12" evidence="7"/>
<feature type="region of interest" description="Disordered" evidence="8">
    <location>
        <begin position="554"/>
        <end position="606"/>
    </location>
</feature>
<dbReference type="GO" id="GO:0004843">
    <property type="term" value="F:cysteine-type deubiquitinase activity"/>
    <property type="evidence" value="ECO:0007669"/>
    <property type="project" value="UniProtKB-UniRule"/>
</dbReference>
<feature type="domain" description="USP" evidence="10">
    <location>
        <begin position="151"/>
        <end position="696"/>
    </location>
</feature>
<organism evidence="11 12">
    <name type="scientific">Dispira parvispora</name>
    <dbReference type="NCBI Taxonomy" id="1520584"/>
    <lineage>
        <taxon>Eukaryota</taxon>
        <taxon>Fungi</taxon>
        <taxon>Fungi incertae sedis</taxon>
        <taxon>Zoopagomycota</taxon>
        <taxon>Kickxellomycotina</taxon>
        <taxon>Dimargaritomycetes</taxon>
        <taxon>Dimargaritales</taxon>
        <taxon>Dimargaritaceae</taxon>
        <taxon>Dispira</taxon>
    </lineage>
</organism>
<dbReference type="PROSITE" id="PS00972">
    <property type="entry name" value="USP_1"/>
    <property type="match status" value="1"/>
</dbReference>
<reference evidence="11" key="1">
    <citation type="submission" date="2022-07" db="EMBL/GenBank/DDBJ databases">
        <title>Phylogenomic reconstructions and comparative analyses of Kickxellomycotina fungi.</title>
        <authorList>
            <person name="Reynolds N.K."/>
            <person name="Stajich J.E."/>
            <person name="Barry K."/>
            <person name="Grigoriev I.V."/>
            <person name="Crous P."/>
            <person name="Smith M.E."/>
        </authorList>
    </citation>
    <scope>NUCLEOTIDE SEQUENCE</scope>
    <source>
        <strain evidence="11">RSA 1196</strain>
    </source>
</reference>
<evidence type="ECO:0000259" key="10">
    <source>
        <dbReference type="PROSITE" id="PS50235"/>
    </source>
</evidence>
<sequence length="816" mass="90731">MSYPILPFGLSTAIVFQGLAWCLVLVGVALIVFDSYGYAGPFAFTAPRHTLLRIVWQLWRRELRVRWYYFCDYRTWWTLARFITHRTVLLFTGAPLAWVKPRYLHSFTHFIEQMVEPCDSTGLGVLHPLPSSGLTGRRRLSAAGNPPELVLGLVNVGNSCFLNSVLQALASSQYLPEYLSQLLDVLSDHNGRMADEDHWVSLPVTEALEETLVELNQTVSKNAAFRPFAILAALAGNRRMINREQQDAHEAFQLISTALQDEDQSLRFTVPSLLSIRTIGPLVRQTVDPSILLPRRPTTNPFLGLLASRLSCMQCGYTAAIRHFSFTGLSLALPFDYVCSLEQCLRAYMTMEILEDARCQRCTLRTTLQSCRRALAEAEKRTTPPPTSANPETSTSNRTDRSAGKSFENTGSDTDTEGEIDSDASTSNDLYSLALLRAQVNMLETALQQQDYDLAHTKDTMYSQQSNPHTTESGSTVVASPLDISSEEVFAIRLQSTESPHSTKQSMVAKPPRTLCLHLSRTTVGMYGQTIKNNCQVVFPEYLDMTSFTTGSVLQTQPNEPISIPDINRTVNSGDAPPPPLSTGVGRASPNQPTSESGQGSTQSEVPPVGSYWYRLQAVVVHFGTHSYGHFITFRRRTKSPSTETTPIATSDFTSSPGIPDVMRSEWYKISDEQVERATLDQVLHANPYLLLYEQVSDQTLIRYLTKHQSQKSSQITARNTFPSVGSELSSMDECHQYEVGSCTLDGNDDSFSRVPPVQVPPSRAEDLPFHSPVGETAADYRYSVEVSSLGVELPTPELEVAHRQKFTYDADSDPE</sequence>
<dbReference type="PANTHER" id="PTHR24006">
    <property type="entry name" value="UBIQUITIN CARBOXYL-TERMINAL HYDROLASE"/>
    <property type="match status" value="1"/>
</dbReference>
<comment type="similarity">
    <text evidence="2 7">Belongs to the peptidase C19 family.</text>
</comment>
<dbReference type="PANTHER" id="PTHR24006:SF888">
    <property type="entry name" value="UBIQUITIN CARBOXYL-TERMINAL HYDROLASE 30"/>
    <property type="match status" value="1"/>
</dbReference>
<dbReference type="SUPFAM" id="SSF54001">
    <property type="entry name" value="Cysteine proteinases"/>
    <property type="match status" value="1"/>
</dbReference>
<keyword evidence="9" id="KW-0472">Membrane</keyword>
<evidence type="ECO:0000256" key="3">
    <source>
        <dbReference type="ARBA" id="ARBA00022670"/>
    </source>
</evidence>
<evidence type="ECO:0000256" key="4">
    <source>
        <dbReference type="ARBA" id="ARBA00022786"/>
    </source>
</evidence>
<feature type="transmembrane region" description="Helical" evidence="9">
    <location>
        <begin position="12"/>
        <end position="33"/>
    </location>
</feature>
<feature type="compositionally biased region" description="Polar residues" evidence="8">
    <location>
        <begin position="589"/>
        <end position="605"/>
    </location>
</feature>
<dbReference type="GO" id="GO:0005829">
    <property type="term" value="C:cytosol"/>
    <property type="evidence" value="ECO:0007669"/>
    <property type="project" value="TreeGrafter"/>
</dbReference>
<evidence type="ECO:0000256" key="5">
    <source>
        <dbReference type="ARBA" id="ARBA00022801"/>
    </source>
</evidence>
<evidence type="ECO:0000313" key="11">
    <source>
        <dbReference type="EMBL" id="KAJ1969616.1"/>
    </source>
</evidence>
<dbReference type="InterPro" id="IPR050164">
    <property type="entry name" value="Peptidase_C19"/>
</dbReference>
<dbReference type="Pfam" id="PF00443">
    <property type="entry name" value="UCH"/>
    <property type="match status" value="1"/>
</dbReference>
<keyword evidence="3 7" id="KW-0645">Protease</keyword>
<dbReference type="Proteomes" id="UP001150925">
    <property type="component" value="Unassembled WGS sequence"/>
</dbReference>
<gene>
    <name evidence="11" type="primary">UBP1_1</name>
    <name evidence="11" type="ORF">IWQ62_000506</name>
</gene>
<dbReference type="OrthoDB" id="2020758at2759"/>
<evidence type="ECO:0000256" key="9">
    <source>
        <dbReference type="SAM" id="Phobius"/>
    </source>
</evidence>
<keyword evidence="9" id="KW-1133">Transmembrane helix</keyword>
<dbReference type="GO" id="GO:0006508">
    <property type="term" value="P:proteolysis"/>
    <property type="evidence" value="ECO:0007669"/>
    <property type="project" value="UniProtKB-KW"/>
</dbReference>
<dbReference type="PROSITE" id="PS00973">
    <property type="entry name" value="USP_2"/>
    <property type="match status" value="1"/>
</dbReference>
<keyword evidence="12" id="KW-1185">Reference proteome</keyword>
<evidence type="ECO:0000256" key="2">
    <source>
        <dbReference type="ARBA" id="ARBA00009085"/>
    </source>
</evidence>
<protein>
    <recommendedName>
        <fullName evidence="7">Ubiquitin carboxyl-terminal hydrolase</fullName>
        <ecNumber evidence="7">3.4.19.12</ecNumber>
    </recommendedName>
</protein>
<dbReference type="EMBL" id="JANBPY010000038">
    <property type="protein sequence ID" value="KAJ1969616.1"/>
    <property type="molecule type" value="Genomic_DNA"/>
</dbReference>
<evidence type="ECO:0000256" key="6">
    <source>
        <dbReference type="ARBA" id="ARBA00022807"/>
    </source>
</evidence>
<accession>A0A9W8AUK2</accession>
<feature type="region of interest" description="Disordered" evidence="8">
    <location>
        <begin position="375"/>
        <end position="424"/>
    </location>
</feature>
<dbReference type="PROSITE" id="PS50235">
    <property type="entry name" value="USP_3"/>
    <property type="match status" value="1"/>
</dbReference>
<keyword evidence="9" id="KW-0812">Transmembrane</keyword>
<evidence type="ECO:0000313" key="12">
    <source>
        <dbReference type="Proteomes" id="UP001150925"/>
    </source>
</evidence>
<evidence type="ECO:0000256" key="8">
    <source>
        <dbReference type="SAM" id="MobiDB-lite"/>
    </source>
</evidence>
<dbReference type="InterPro" id="IPR038765">
    <property type="entry name" value="Papain-like_cys_pep_sf"/>
</dbReference>
<proteinExistence type="inferred from homology"/>
<comment type="caution">
    <text evidence="11">The sequence shown here is derived from an EMBL/GenBank/DDBJ whole genome shotgun (WGS) entry which is preliminary data.</text>
</comment>
<keyword evidence="4 7" id="KW-0833">Ubl conjugation pathway</keyword>
<comment type="catalytic activity">
    <reaction evidence="1 7">
        <text>Thiol-dependent hydrolysis of ester, thioester, amide, peptide and isopeptide bonds formed by the C-terminal Gly of ubiquitin (a 76-residue protein attached to proteins as an intracellular targeting signal).</text>
        <dbReference type="EC" id="3.4.19.12"/>
    </reaction>
</comment>
<keyword evidence="6 7" id="KW-0788">Thiol protease</keyword>
<dbReference type="CDD" id="cd02662">
    <property type="entry name" value="Peptidase_C19F"/>
    <property type="match status" value="1"/>
</dbReference>
<evidence type="ECO:0000256" key="7">
    <source>
        <dbReference type="RuleBase" id="RU366025"/>
    </source>
</evidence>
<dbReference type="AlphaFoldDB" id="A0A9W8AUK2"/>
<evidence type="ECO:0000256" key="1">
    <source>
        <dbReference type="ARBA" id="ARBA00000707"/>
    </source>
</evidence>
<dbReference type="InterPro" id="IPR028889">
    <property type="entry name" value="USP"/>
</dbReference>
<dbReference type="GO" id="GO:0016579">
    <property type="term" value="P:protein deubiquitination"/>
    <property type="evidence" value="ECO:0007669"/>
    <property type="project" value="InterPro"/>
</dbReference>
<dbReference type="InterPro" id="IPR018200">
    <property type="entry name" value="USP_CS"/>
</dbReference>
<keyword evidence="5 7" id="KW-0378">Hydrolase</keyword>
<dbReference type="GO" id="GO:0005634">
    <property type="term" value="C:nucleus"/>
    <property type="evidence" value="ECO:0007669"/>
    <property type="project" value="TreeGrafter"/>
</dbReference>